<evidence type="ECO:0000313" key="2">
    <source>
        <dbReference type="EMBL" id="KRL92258.1"/>
    </source>
</evidence>
<keyword evidence="1" id="KW-0812">Transmembrane</keyword>
<dbReference type="AlphaFoldDB" id="A0A0R1UN47"/>
<keyword evidence="1" id="KW-1133">Transmembrane helix</keyword>
<dbReference type="Proteomes" id="UP000051084">
    <property type="component" value="Unassembled WGS sequence"/>
</dbReference>
<reference evidence="2 3" key="1">
    <citation type="journal article" date="2015" name="Genome Announc.">
        <title>Expanding the biotechnology potential of lactobacilli through comparative genomics of 213 strains and associated genera.</title>
        <authorList>
            <person name="Sun Z."/>
            <person name="Harris H.M."/>
            <person name="McCann A."/>
            <person name="Guo C."/>
            <person name="Argimon S."/>
            <person name="Zhang W."/>
            <person name="Yang X."/>
            <person name="Jeffery I.B."/>
            <person name="Cooney J.C."/>
            <person name="Kagawa T.F."/>
            <person name="Liu W."/>
            <person name="Song Y."/>
            <person name="Salvetti E."/>
            <person name="Wrobel A."/>
            <person name="Rasinkangas P."/>
            <person name="Parkhill J."/>
            <person name="Rea M.C."/>
            <person name="O'Sullivan O."/>
            <person name="Ritari J."/>
            <person name="Douillard F.P."/>
            <person name="Paul Ross R."/>
            <person name="Yang R."/>
            <person name="Briner A.E."/>
            <person name="Felis G.E."/>
            <person name="de Vos W.M."/>
            <person name="Barrangou R."/>
            <person name="Klaenhammer T.R."/>
            <person name="Caufield P.W."/>
            <person name="Cui Y."/>
            <person name="Zhang H."/>
            <person name="O'Toole P.W."/>
        </authorList>
    </citation>
    <scope>NUCLEOTIDE SEQUENCE [LARGE SCALE GENOMIC DNA]</scope>
    <source>
        <strain evidence="2 3">DSM 18793</strain>
    </source>
</reference>
<name>A0A0R1UN47_9LACO</name>
<evidence type="ECO:0000313" key="3">
    <source>
        <dbReference type="Proteomes" id="UP000051084"/>
    </source>
</evidence>
<keyword evidence="1" id="KW-0472">Membrane</keyword>
<dbReference type="RefSeq" id="WP_054653516.1">
    <property type="nucleotide sequence ID" value="NZ_AZGC01000058.1"/>
</dbReference>
<gene>
    <name evidence="2" type="ORF">FC21_GL000410</name>
</gene>
<accession>A0A0R1UN47</accession>
<proteinExistence type="predicted"/>
<dbReference type="EMBL" id="AZGC01000058">
    <property type="protein sequence ID" value="KRL92258.1"/>
    <property type="molecule type" value="Genomic_DNA"/>
</dbReference>
<feature type="transmembrane region" description="Helical" evidence="1">
    <location>
        <begin position="70"/>
        <end position="96"/>
    </location>
</feature>
<sequence length="113" mass="13393">MKVWTKFQQFDRLTMIIATLYGYFGTMVLYLLPFIHVTVRSGLFLIMINSIVSMWLGWHLRQQTAKQLWIWPSWMLVALLVYGPHYSYLLPVIYLAESYLVWSMTKPSASKRP</sequence>
<protein>
    <submittedName>
        <fullName evidence="2">Uncharacterized protein</fullName>
    </submittedName>
</protein>
<feature type="transmembrane region" description="Helical" evidence="1">
    <location>
        <begin position="38"/>
        <end position="58"/>
    </location>
</feature>
<dbReference type="STRING" id="417373.GCA_001570685_01362"/>
<comment type="caution">
    <text evidence="2">The sequence shown here is derived from an EMBL/GenBank/DDBJ whole genome shotgun (WGS) entry which is preliminary data.</text>
</comment>
<feature type="transmembrane region" description="Helical" evidence="1">
    <location>
        <begin position="12"/>
        <end position="32"/>
    </location>
</feature>
<dbReference type="PATRIC" id="fig|1423742.4.peg.426"/>
<evidence type="ECO:0000256" key="1">
    <source>
        <dbReference type="SAM" id="Phobius"/>
    </source>
</evidence>
<organism evidence="2 3">
    <name type="scientific">Limosilactobacillus equigenerosi DSM 18793 = JCM 14505</name>
    <dbReference type="NCBI Taxonomy" id="1423742"/>
    <lineage>
        <taxon>Bacteria</taxon>
        <taxon>Bacillati</taxon>
        <taxon>Bacillota</taxon>
        <taxon>Bacilli</taxon>
        <taxon>Lactobacillales</taxon>
        <taxon>Lactobacillaceae</taxon>
        <taxon>Limosilactobacillus</taxon>
    </lineage>
</organism>
<keyword evidence="3" id="KW-1185">Reference proteome</keyword>